<feature type="transmembrane region" description="Helical" evidence="2">
    <location>
        <begin position="189"/>
        <end position="207"/>
    </location>
</feature>
<dbReference type="Pfam" id="PF10067">
    <property type="entry name" value="DUF2306"/>
    <property type="match status" value="1"/>
</dbReference>
<feature type="transmembrane region" description="Helical" evidence="2">
    <location>
        <begin position="219"/>
        <end position="243"/>
    </location>
</feature>
<sequence length="359" mass="40468">MQVNSPSTSIAEVSATNAPFNPYLPFASHSMKQDGLEDFDEKVPQSPKAPSTRSRFDGLTSIYRSVSWILGFRERYSLLLMIIFGGALVGFCLARAMMMRPANVRDLTIAGEWFWYRQPLYKPTIFMHIYLTIIAGIFAIFQFIPAIRRRMMILHRINGYFVLILLIPGIVGGTIVARRAFGGELNSQSGYYVLGSLIVFSACMGLLNVKQTRKHRKWMLRTVTFTCATITARLASICARHIISKIGTYYAVWRCDEILFVLQDANAVDQAYPECGQTGVSPGNIHVAVRAATNVDNLEYAASVRATFGMGLWIGILIHIVGIEFYIRRTEDANQHRRGFVLQREDDEDDAPKRAPDDY</sequence>
<evidence type="ECO:0000256" key="2">
    <source>
        <dbReference type="SAM" id="Phobius"/>
    </source>
</evidence>
<feature type="transmembrane region" description="Helical" evidence="2">
    <location>
        <begin position="125"/>
        <end position="147"/>
    </location>
</feature>
<name>A0A067PP69_9AGAM</name>
<evidence type="ECO:0000256" key="1">
    <source>
        <dbReference type="SAM" id="MobiDB-lite"/>
    </source>
</evidence>
<proteinExistence type="predicted"/>
<keyword evidence="2" id="KW-0472">Membrane</keyword>
<keyword evidence="4" id="KW-1185">Reference proteome</keyword>
<dbReference type="OrthoDB" id="193478at2759"/>
<dbReference type="InterPro" id="IPR018750">
    <property type="entry name" value="DUF2306_membrane"/>
</dbReference>
<gene>
    <name evidence="3" type="ORF">JAAARDRAFT_37015</name>
</gene>
<dbReference type="Proteomes" id="UP000027265">
    <property type="component" value="Unassembled WGS sequence"/>
</dbReference>
<evidence type="ECO:0000313" key="4">
    <source>
        <dbReference type="Proteomes" id="UP000027265"/>
    </source>
</evidence>
<evidence type="ECO:0000313" key="3">
    <source>
        <dbReference type="EMBL" id="KDQ55610.1"/>
    </source>
</evidence>
<keyword evidence="2" id="KW-0812">Transmembrane</keyword>
<dbReference type="InParanoid" id="A0A067PP69"/>
<feature type="transmembrane region" description="Helical" evidence="2">
    <location>
        <begin position="306"/>
        <end position="327"/>
    </location>
</feature>
<feature type="region of interest" description="Disordered" evidence="1">
    <location>
        <begin position="340"/>
        <end position="359"/>
    </location>
</feature>
<accession>A0A067PP69</accession>
<dbReference type="STRING" id="933084.A0A067PP69"/>
<protein>
    <submittedName>
        <fullName evidence="3">Uncharacterized protein</fullName>
    </submittedName>
</protein>
<keyword evidence="2" id="KW-1133">Transmembrane helix</keyword>
<dbReference type="EMBL" id="KL197724">
    <property type="protein sequence ID" value="KDQ55610.1"/>
    <property type="molecule type" value="Genomic_DNA"/>
</dbReference>
<dbReference type="AlphaFoldDB" id="A0A067PP69"/>
<feature type="transmembrane region" description="Helical" evidence="2">
    <location>
        <begin position="159"/>
        <end position="177"/>
    </location>
</feature>
<feature type="transmembrane region" description="Helical" evidence="2">
    <location>
        <begin position="78"/>
        <end position="98"/>
    </location>
</feature>
<organism evidence="3 4">
    <name type="scientific">Jaapia argillacea MUCL 33604</name>
    <dbReference type="NCBI Taxonomy" id="933084"/>
    <lineage>
        <taxon>Eukaryota</taxon>
        <taxon>Fungi</taxon>
        <taxon>Dikarya</taxon>
        <taxon>Basidiomycota</taxon>
        <taxon>Agaricomycotina</taxon>
        <taxon>Agaricomycetes</taxon>
        <taxon>Agaricomycetidae</taxon>
        <taxon>Jaapiales</taxon>
        <taxon>Jaapiaceae</taxon>
        <taxon>Jaapia</taxon>
    </lineage>
</organism>
<dbReference type="HOGENOM" id="CLU_054818_2_0_1"/>
<reference evidence="4" key="1">
    <citation type="journal article" date="2014" name="Proc. Natl. Acad. Sci. U.S.A.">
        <title>Extensive sampling of basidiomycete genomes demonstrates inadequacy of the white-rot/brown-rot paradigm for wood decay fungi.</title>
        <authorList>
            <person name="Riley R."/>
            <person name="Salamov A.A."/>
            <person name="Brown D.W."/>
            <person name="Nagy L.G."/>
            <person name="Floudas D."/>
            <person name="Held B.W."/>
            <person name="Levasseur A."/>
            <person name="Lombard V."/>
            <person name="Morin E."/>
            <person name="Otillar R."/>
            <person name="Lindquist E.A."/>
            <person name="Sun H."/>
            <person name="LaButti K.M."/>
            <person name="Schmutz J."/>
            <person name="Jabbour D."/>
            <person name="Luo H."/>
            <person name="Baker S.E."/>
            <person name="Pisabarro A.G."/>
            <person name="Walton J.D."/>
            <person name="Blanchette R.A."/>
            <person name="Henrissat B."/>
            <person name="Martin F."/>
            <person name="Cullen D."/>
            <person name="Hibbett D.S."/>
            <person name="Grigoriev I.V."/>
        </authorList>
    </citation>
    <scope>NUCLEOTIDE SEQUENCE [LARGE SCALE GENOMIC DNA]</scope>
    <source>
        <strain evidence="4">MUCL 33604</strain>
    </source>
</reference>